<evidence type="ECO:0000256" key="7">
    <source>
        <dbReference type="RuleBase" id="RU910716"/>
    </source>
</evidence>
<dbReference type="Pfam" id="PF09815">
    <property type="entry name" value="XK-related"/>
    <property type="match status" value="1"/>
</dbReference>
<evidence type="ECO:0000256" key="4">
    <source>
        <dbReference type="ARBA" id="ARBA00022692"/>
    </source>
</evidence>
<evidence type="ECO:0000256" key="2">
    <source>
        <dbReference type="ARBA" id="ARBA00008789"/>
    </source>
</evidence>
<comment type="subcellular location">
    <subcellularLocation>
        <location evidence="1">Cell membrane</location>
        <topology evidence="1">Multi-pass membrane protein</topology>
    </subcellularLocation>
    <subcellularLocation>
        <location evidence="7">Membrane</location>
        <topology evidence="7">Multi-pass membrane protein</topology>
    </subcellularLocation>
</comment>
<feature type="transmembrane region" description="Helical" evidence="7">
    <location>
        <begin position="374"/>
        <end position="391"/>
    </location>
</feature>
<keyword evidence="6 7" id="KW-0472">Membrane</keyword>
<keyword evidence="5 7" id="KW-1133">Transmembrane helix</keyword>
<keyword evidence="8" id="KW-1185">Reference proteome</keyword>
<evidence type="ECO:0000256" key="1">
    <source>
        <dbReference type="ARBA" id="ARBA00004651"/>
    </source>
</evidence>
<proteinExistence type="inferred from homology"/>
<dbReference type="PANTHER" id="PTHR16024:SF10">
    <property type="entry name" value="XK-RELATED PROTEIN"/>
    <property type="match status" value="1"/>
</dbReference>
<sequence>MNKNEKRNPKTTNDHESCQIETITLEHQLPDQTYPLHHNELVLAKTWEEQDQFTMLNALATFVCIVLYIINVGTDVAVSYFLYVEDNLWWFGFTVAATAVPALTVNILSIRWYIKERKVHTHPRPHMTKLNWVVRIFFHLLLLGPVIRYIDLLIYGFRSRQLHKEKRRRERNWHLTYRQPSPVRIEQPSDVDYHLLMIQEDRDAALLALLESFMESGPQLVLQIYILTQREKVPADLTTVCLQVASVSSSLFDLSWTLAFYQRALRRSVANKKNMTRTGTALQFIWRFCTIGARVFALALFASQYKLWLVPVCVGHWGIMTVWIMHQQTHFCDSETGEQRQCEEYLFNMVIGAIYLICFLNVKDEPTRYKVTAYYVIVFLENVTFTVLWYMRTEPTVWYHLPAFVGVFTSSLFGVSIMIVYYRFCHPNGRLPAKNRRAGCC</sequence>
<evidence type="ECO:0000256" key="3">
    <source>
        <dbReference type="ARBA" id="ARBA00022475"/>
    </source>
</evidence>
<gene>
    <name evidence="9" type="primary">LOC111084987</name>
</gene>
<name>A0ABM1S1J7_LIMPO</name>
<reference evidence="9" key="1">
    <citation type="submission" date="2025-08" db="UniProtKB">
        <authorList>
            <consortium name="RefSeq"/>
        </authorList>
    </citation>
    <scope>IDENTIFICATION</scope>
    <source>
        <tissue evidence="9">Muscle</tissue>
    </source>
</reference>
<dbReference type="RefSeq" id="XP_022237502.1">
    <property type="nucleotide sequence ID" value="XM_022381794.1"/>
</dbReference>
<dbReference type="GeneID" id="111084987"/>
<keyword evidence="3" id="KW-1003">Cell membrane</keyword>
<feature type="transmembrane region" description="Helical" evidence="7">
    <location>
        <begin position="307"/>
        <end position="325"/>
    </location>
</feature>
<dbReference type="InterPro" id="IPR050895">
    <property type="entry name" value="XK-related_scramblase"/>
</dbReference>
<keyword evidence="4 7" id="KW-0812">Transmembrane</keyword>
<organism evidence="8 9">
    <name type="scientific">Limulus polyphemus</name>
    <name type="common">Atlantic horseshoe crab</name>
    <dbReference type="NCBI Taxonomy" id="6850"/>
    <lineage>
        <taxon>Eukaryota</taxon>
        <taxon>Metazoa</taxon>
        <taxon>Ecdysozoa</taxon>
        <taxon>Arthropoda</taxon>
        <taxon>Chelicerata</taxon>
        <taxon>Merostomata</taxon>
        <taxon>Xiphosura</taxon>
        <taxon>Limulidae</taxon>
        <taxon>Limulus</taxon>
    </lineage>
</organism>
<protein>
    <recommendedName>
        <fullName evidence="7">XK-related protein</fullName>
    </recommendedName>
</protein>
<dbReference type="PANTHER" id="PTHR16024">
    <property type="entry name" value="XK-RELATED PROTEIN"/>
    <property type="match status" value="1"/>
</dbReference>
<accession>A0ABM1S1J7</accession>
<feature type="transmembrane region" description="Helical" evidence="7">
    <location>
        <begin position="59"/>
        <end position="82"/>
    </location>
</feature>
<evidence type="ECO:0000256" key="6">
    <source>
        <dbReference type="ARBA" id="ARBA00023136"/>
    </source>
</evidence>
<evidence type="ECO:0000313" key="9">
    <source>
        <dbReference type="RefSeq" id="XP_022237502.1"/>
    </source>
</evidence>
<evidence type="ECO:0000256" key="5">
    <source>
        <dbReference type="ARBA" id="ARBA00022989"/>
    </source>
</evidence>
<feature type="transmembrane region" description="Helical" evidence="7">
    <location>
        <begin position="397"/>
        <end position="422"/>
    </location>
</feature>
<feature type="transmembrane region" description="Helical" evidence="7">
    <location>
        <begin position="345"/>
        <end position="362"/>
    </location>
</feature>
<feature type="transmembrane region" description="Helical" evidence="7">
    <location>
        <begin position="88"/>
        <end position="109"/>
    </location>
</feature>
<comment type="similarity">
    <text evidence="2 7">Belongs to the XK family.</text>
</comment>
<feature type="transmembrane region" description="Helical" evidence="7">
    <location>
        <begin position="130"/>
        <end position="150"/>
    </location>
</feature>
<evidence type="ECO:0000313" key="8">
    <source>
        <dbReference type="Proteomes" id="UP000694941"/>
    </source>
</evidence>
<dbReference type="Proteomes" id="UP000694941">
    <property type="component" value="Unplaced"/>
</dbReference>
<feature type="transmembrane region" description="Helical" evidence="7">
    <location>
        <begin position="284"/>
        <end position="302"/>
    </location>
</feature>
<dbReference type="InterPro" id="IPR018629">
    <property type="entry name" value="XK-rel"/>
</dbReference>